<dbReference type="InterPro" id="IPR010221">
    <property type="entry name" value="VCBS_dom"/>
</dbReference>
<dbReference type="Gene3D" id="2.150.10.10">
    <property type="entry name" value="Serralysin-like metalloprotease, C-terminal"/>
    <property type="match status" value="1"/>
</dbReference>
<dbReference type="NCBIfam" id="TIGR01965">
    <property type="entry name" value="VCBS_repeat"/>
    <property type="match status" value="1"/>
</dbReference>
<dbReference type="SUPFAM" id="SSF53300">
    <property type="entry name" value="vWA-like"/>
    <property type="match status" value="1"/>
</dbReference>
<keyword evidence="2" id="KW-0677">Repeat</keyword>
<dbReference type="InterPro" id="IPR002126">
    <property type="entry name" value="Cadherin-like_dom"/>
</dbReference>
<dbReference type="CDD" id="cd00198">
    <property type="entry name" value="vWFA"/>
    <property type="match status" value="1"/>
</dbReference>
<evidence type="ECO:0000256" key="3">
    <source>
        <dbReference type="ARBA" id="ARBA00022837"/>
    </source>
</evidence>
<feature type="domain" description="Cadherin" evidence="7">
    <location>
        <begin position="1437"/>
        <end position="1524"/>
    </location>
</feature>
<dbReference type="PRINTS" id="PR00205">
    <property type="entry name" value="CADHERIN"/>
</dbReference>
<dbReference type="Gene3D" id="2.60.40.60">
    <property type="entry name" value="Cadherins"/>
    <property type="match status" value="3"/>
</dbReference>
<protein>
    <submittedName>
        <fullName evidence="8">Type I secretion C-terminal target domain-containing protein</fullName>
    </submittedName>
</protein>
<feature type="region of interest" description="Disordered" evidence="5">
    <location>
        <begin position="658"/>
        <end position="678"/>
    </location>
</feature>
<dbReference type="Gene3D" id="3.40.50.410">
    <property type="entry name" value="von Willebrand factor, type A domain"/>
    <property type="match status" value="2"/>
</dbReference>
<dbReference type="GO" id="GO:0008013">
    <property type="term" value="F:beta-catenin binding"/>
    <property type="evidence" value="ECO:0007669"/>
    <property type="project" value="TreeGrafter"/>
</dbReference>
<evidence type="ECO:0000259" key="7">
    <source>
        <dbReference type="PROSITE" id="PS50268"/>
    </source>
</evidence>
<dbReference type="InterPro" id="IPR013783">
    <property type="entry name" value="Ig-like_fold"/>
</dbReference>
<feature type="domain" description="Cadherin" evidence="7">
    <location>
        <begin position="98"/>
        <end position="196"/>
    </location>
</feature>
<comment type="subcellular location">
    <subcellularLocation>
        <location evidence="1">Membrane</location>
    </subcellularLocation>
</comment>
<sequence>ADPDAGEAVFTAETVTDGNYGTFKIGTDGTWSYALNNGSAEVQALTEASDPLNREFTVTTADGTEHTVTVTIKGAGDAPEFISGTNNSHGLDDQGQADVDSYHFTVDENVASAEIGQVSAFDPDAGDKSSYTLTNHTDLFEIDNESGVISLKSGVSLDHETLDSYELTIEVSDKDGLKDTATVNIAVGDVNEAPVVDLDGSNTEVTFVDSRGGYNNAVGIYTLDENGNPTEPKIILTDAHGGQDGDVLATLNETGQEVRFFLIADGHDYFDANSNAVLSFDISGAFPKLLVDGVPATKAVYFSDAQFNTSPENAYDHFREVTDANGTTIGIEDLPLEWQQLLLDGKHGGFDDVIIRTETVNNDVNYETRYTENGESISIADTDVTVSDVDGDNIQSMRITLTNPQGGDKLEVGDLPQGITGTVTTIDGKLVVLLNGDASPQDYQEALKVVHYSNTSEAPNTADRMIEVVASDGQLESAPAITTISVVAVNDAPEFISGTNNTQGLDDQGQADADSYRFTISENEAGVEIGRVAAFDPDAGDKSSYTLTNHTDLFEINSETGMISLKDGVSLDHEALDSYTLNVEVSDVDGLKDTATVEVSVSDVNEAPDAVQDQGITIETKTLDETNWDTSGDIKVDYYVIDTTTGEKVADATKADFTGEGSHEYGVSSELDNTQSNPPENWTKQLAHVDGKSEAMSFSFEGNQLSNHVDVSIGNLWKAWEHEQGVWKAYYQGSLVATGVFDRSDLGPAESGGNDHRVLGIDTGNQYFDNIEFSAIEYGDGVQGSDSSDYFITKVEAKLTTFDQSFQTHETGSLAIDVLGNDTDPENDQLTIIDYPKESYVTLQDGKLVFDAAEYMKTLAADEQDLKAGEVRNVEFEYTIEDDHGLTDTAKVTVTLIGETIALNDGNAILHESGLATDSSEHVEGQLTADLGSAETAEYHFDADQSFNGLTSGGQELHYEVSSDGHTLKGYVGEGGNRVEVLDATIDGGTGSYDIELLTPLDHQQQGQDELTLDLNVTLTAGAQTDSAVLHVGVVDTVPEATSQHHTISDIQPQSNSVVIALDLSDSMGDKVTGPNGEEITRWQLAQDSIKAMFEKYDEQGDVQFKITTFAGRPESQTSDWISSTAELEGFFNGVSPFGPTPYYKALDQLGELLDDVNSQQVMAGSDSQFYFISDGKPTDFRYDDWTRFQDNRNTMMAGLDPEDVGGQVRYDNLLRGYPPTEAEQKLMLESAMEKELTDHNQPFDNIWSLGVGSGASLEYLTPLATDKGSAIAVEDDAKFADVLITSVPGQLQDAISSVHGAEAQWVETLRVGDDTYQFDKESGTVSKLNADGSKLQMSDTSLLSVETDSGRLVMNFETGKYDYQAKNVTGNQQDTFDVTLIDADGDEVDSQIVIDVLDRAPEFISPDDANQQHGTDASGMPTDDSFSFDVAELESGVMVGKVDAFDPDSDDKLSYALASGDADKFEINSSTGEIWLKEGVELDYDQQQQYQLKVEVSDGSDRDFADVTVNVSENHAPESLPVHGYAEVQEQPINKITVVFDSSSSMVYTFDGTKTGSDTPELRLESRAYLAAEALHDMVSKMIDEGGSSNTYIRLVQFGGITEKQGWYDLATVQYLSKPPELGDRDPMDLSYRNELNTYMNRWCWTEDKGLNTDYAKAMESVMQPDDDNVSNEDFNSRINYPWQPDEDENGDPIWSFDVVELPVESVDTIFFMSDGAPNPKEGSVAEGDLNERWQQYVADNNAKVYGIGIATEGNEKVDEALHQISDEVVYVGSGDDLSHYLNHFSPEPVAGQLLAGSHDADSDALTVSIDANDFSLLGADLHGADVNGPLVTDTQLIEGKLNVTTVFGTLEVAANGSYSFTQSETSPLTDGQQADLKFLFEVQDGKGGVSDNVFTLTLTGGTGGDSKPIEIEQNAQSGDEQANILTGTDNDDILLGQGGEDTLDGGVGNDILVGGSGDDTLIGGLGDDILTGGEGSDIFTWHTSSLGDTTQNDVITDFQLDTDKLDLKDILPDIAEENLDMNALLGHLEAGVNEDGNVNLTITEDSGQQQNILLDNVDLSALSLDTGASSSDIVNQLFQHQAFKTD</sequence>
<dbReference type="InterPro" id="IPR019960">
    <property type="entry name" value="T1SS_VCA0849"/>
</dbReference>
<dbReference type="SMART" id="SM00736">
    <property type="entry name" value="CADG"/>
    <property type="match status" value="2"/>
</dbReference>
<accession>A0A3S3QV86</accession>
<evidence type="ECO:0000313" key="9">
    <source>
        <dbReference type="Proteomes" id="UP000287563"/>
    </source>
</evidence>
<gene>
    <name evidence="8" type="ORF">EDI28_06345</name>
</gene>
<dbReference type="SMART" id="SM00112">
    <property type="entry name" value="CA"/>
    <property type="match status" value="3"/>
</dbReference>
<dbReference type="PROSITE" id="PS00330">
    <property type="entry name" value="HEMOLYSIN_CALCIUM"/>
    <property type="match status" value="3"/>
</dbReference>
<name>A0A3S3QV86_9GAMM</name>
<dbReference type="Pfam" id="PF17963">
    <property type="entry name" value="Big_9"/>
    <property type="match status" value="1"/>
</dbReference>
<dbReference type="PROSITE" id="PS50268">
    <property type="entry name" value="CADHERIN_2"/>
    <property type="match status" value="3"/>
</dbReference>
<dbReference type="InterPro" id="IPR015919">
    <property type="entry name" value="Cadherin-like_sf"/>
</dbReference>
<dbReference type="PROSITE" id="PS50234">
    <property type="entry name" value="VWFA"/>
    <property type="match status" value="1"/>
</dbReference>
<dbReference type="Proteomes" id="UP000287563">
    <property type="component" value="Unassembled WGS sequence"/>
</dbReference>
<evidence type="ECO:0000256" key="1">
    <source>
        <dbReference type="ARBA" id="ARBA00004370"/>
    </source>
</evidence>
<dbReference type="GO" id="GO:0045296">
    <property type="term" value="F:cadherin binding"/>
    <property type="evidence" value="ECO:0007669"/>
    <property type="project" value="TreeGrafter"/>
</dbReference>
<dbReference type="EMBL" id="RJLM01000001">
    <property type="protein sequence ID" value="RWX57622.1"/>
    <property type="molecule type" value="Genomic_DNA"/>
</dbReference>
<dbReference type="OrthoDB" id="5649378at2"/>
<evidence type="ECO:0000259" key="6">
    <source>
        <dbReference type="PROSITE" id="PS50234"/>
    </source>
</evidence>
<dbReference type="Pfam" id="PF00353">
    <property type="entry name" value="HemolysinCabind"/>
    <property type="match status" value="1"/>
</dbReference>
<dbReference type="CDD" id="cd11304">
    <property type="entry name" value="Cadherin_repeat"/>
    <property type="match status" value="3"/>
</dbReference>
<organism evidence="8 9">
    <name type="scientific">Photobacterium chitinilyticum</name>
    <dbReference type="NCBI Taxonomy" id="2485123"/>
    <lineage>
        <taxon>Bacteria</taxon>
        <taxon>Pseudomonadati</taxon>
        <taxon>Pseudomonadota</taxon>
        <taxon>Gammaproteobacteria</taxon>
        <taxon>Vibrionales</taxon>
        <taxon>Vibrionaceae</taxon>
        <taxon>Photobacterium</taxon>
    </lineage>
</organism>
<dbReference type="InterPro" id="IPR006644">
    <property type="entry name" value="Cadg"/>
</dbReference>
<feature type="region of interest" description="Disordered" evidence="5">
    <location>
        <begin position="77"/>
        <end position="96"/>
    </location>
</feature>
<comment type="caution">
    <text evidence="8">The sequence shown here is derived from an EMBL/GenBank/DDBJ whole genome shotgun (WGS) entry which is preliminary data.</text>
</comment>
<proteinExistence type="predicted"/>
<reference evidence="8 9" key="1">
    <citation type="submission" date="2018-11" db="EMBL/GenBank/DDBJ databases">
        <title>Photobacterium sp. BEI247 sp. nov., a marine bacterium isolated from Yongle Blue Hole in the South China Sea.</title>
        <authorList>
            <person name="Wang X."/>
        </authorList>
    </citation>
    <scope>NUCLEOTIDE SEQUENCE [LARGE SCALE GENOMIC DNA]</scope>
    <source>
        <strain evidence="9">BEI247</strain>
    </source>
</reference>
<keyword evidence="9" id="KW-1185">Reference proteome</keyword>
<dbReference type="PANTHER" id="PTHR24027">
    <property type="entry name" value="CADHERIN-23"/>
    <property type="match status" value="1"/>
</dbReference>
<evidence type="ECO:0000256" key="4">
    <source>
        <dbReference type="ARBA" id="ARBA00023136"/>
    </source>
</evidence>
<evidence type="ECO:0000313" key="8">
    <source>
        <dbReference type="EMBL" id="RWX57622.1"/>
    </source>
</evidence>
<dbReference type="NCBIfam" id="TIGR03661">
    <property type="entry name" value="T1SS_VCA0849"/>
    <property type="match status" value="1"/>
</dbReference>
<dbReference type="GO" id="GO:0007156">
    <property type="term" value="P:homophilic cell adhesion via plasma membrane adhesion molecules"/>
    <property type="evidence" value="ECO:0007669"/>
    <property type="project" value="InterPro"/>
</dbReference>
<dbReference type="Pfam" id="PF00028">
    <property type="entry name" value="Cadherin"/>
    <property type="match status" value="3"/>
</dbReference>
<dbReference type="InterPro" id="IPR039808">
    <property type="entry name" value="Cadherin"/>
</dbReference>
<dbReference type="PANTHER" id="PTHR24027:SF438">
    <property type="entry name" value="CADHERIN 23"/>
    <property type="match status" value="1"/>
</dbReference>
<keyword evidence="4" id="KW-0472">Membrane</keyword>
<dbReference type="InterPro" id="IPR001343">
    <property type="entry name" value="Hemolysn_Ca-bd"/>
</dbReference>
<dbReference type="SUPFAM" id="SSF51120">
    <property type="entry name" value="beta-Roll"/>
    <property type="match status" value="1"/>
</dbReference>
<dbReference type="GO" id="GO:0005615">
    <property type="term" value="C:extracellular space"/>
    <property type="evidence" value="ECO:0007669"/>
    <property type="project" value="InterPro"/>
</dbReference>
<keyword evidence="3" id="KW-0106">Calcium</keyword>
<dbReference type="InterPro" id="IPR018511">
    <property type="entry name" value="Hemolysin-typ_Ca-bd_CS"/>
</dbReference>
<dbReference type="GO" id="GO:0005509">
    <property type="term" value="F:calcium ion binding"/>
    <property type="evidence" value="ECO:0007669"/>
    <property type="project" value="InterPro"/>
</dbReference>
<dbReference type="SUPFAM" id="SSF49313">
    <property type="entry name" value="Cadherin-like"/>
    <property type="match status" value="3"/>
</dbReference>
<dbReference type="GO" id="GO:0016342">
    <property type="term" value="C:catenin complex"/>
    <property type="evidence" value="ECO:0007669"/>
    <property type="project" value="TreeGrafter"/>
</dbReference>
<dbReference type="PRINTS" id="PR00313">
    <property type="entry name" value="CABNDNGRPT"/>
</dbReference>
<evidence type="ECO:0000256" key="5">
    <source>
        <dbReference type="SAM" id="MobiDB-lite"/>
    </source>
</evidence>
<dbReference type="InterPro" id="IPR002035">
    <property type="entry name" value="VWF_A"/>
</dbReference>
<dbReference type="Gene3D" id="2.60.40.10">
    <property type="entry name" value="Immunoglobulins"/>
    <property type="match status" value="1"/>
</dbReference>
<dbReference type="GO" id="GO:0016477">
    <property type="term" value="P:cell migration"/>
    <property type="evidence" value="ECO:0007669"/>
    <property type="project" value="TreeGrafter"/>
</dbReference>
<dbReference type="Pfam" id="PF13519">
    <property type="entry name" value="VWA_2"/>
    <property type="match status" value="1"/>
</dbReference>
<dbReference type="InterPro" id="IPR036465">
    <property type="entry name" value="vWFA_dom_sf"/>
</dbReference>
<feature type="non-terminal residue" evidence="8">
    <location>
        <position position="1"/>
    </location>
</feature>
<feature type="domain" description="Cadherin" evidence="7">
    <location>
        <begin position="512"/>
        <end position="610"/>
    </location>
</feature>
<dbReference type="RefSeq" id="WP_128782928.1">
    <property type="nucleotide sequence ID" value="NZ_RJLM01000001.1"/>
</dbReference>
<feature type="domain" description="VWFA" evidence="6">
    <location>
        <begin position="1057"/>
        <end position="1288"/>
    </location>
</feature>
<evidence type="ECO:0000256" key="2">
    <source>
        <dbReference type="ARBA" id="ARBA00022737"/>
    </source>
</evidence>
<dbReference type="InterPro" id="IPR011049">
    <property type="entry name" value="Serralysin-like_metalloprot_C"/>
</dbReference>